<organism evidence="1 2">
    <name type="scientific">Onchocerca volvulus</name>
    <dbReference type="NCBI Taxonomy" id="6282"/>
    <lineage>
        <taxon>Eukaryota</taxon>
        <taxon>Metazoa</taxon>
        <taxon>Ecdysozoa</taxon>
        <taxon>Nematoda</taxon>
        <taxon>Chromadorea</taxon>
        <taxon>Rhabditida</taxon>
        <taxon>Spirurina</taxon>
        <taxon>Spiruromorpha</taxon>
        <taxon>Filarioidea</taxon>
        <taxon>Onchocercidae</taxon>
        <taxon>Onchocerca</taxon>
    </lineage>
</organism>
<dbReference type="EMBL" id="CMVM020000020">
    <property type="status" value="NOT_ANNOTATED_CDS"/>
    <property type="molecule type" value="Genomic_DNA"/>
</dbReference>
<evidence type="ECO:0000313" key="2">
    <source>
        <dbReference type="Proteomes" id="UP000024404"/>
    </source>
</evidence>
<protein>
    <submittedName>
        <fullName evidence="1">Uncharacterized protein</fullName>
    </submittedName>
</protein>
<sequence length="59" mass="6877">MGQVKQTESQQYSVTYAEVPELLFRSSFLQCLSKSFSDPNSRMDFCRDGKLMLNTIYQE</sequence>
<dbReference type="Proteomes" id="UP000024404">
    <property type="component" value="Unassembled WGS sequence"/>
</dbReference>
<evidence type="ECO:0000313" key="1">
    <source>
        <dbReference type="EnsemblMetazoa" id="OVOC736.1"/>
    </source>
</evidence>
<reference evidence="2" key="1">
    <citation type="submission" date="2013-10" db="EMBL/GenBank/DDBJ databases">
        <title>Genome sequencing of Onchocerca volvulus.</title>
        <authorList>
            <person name="Cotton J."/>
            <person name="Tsai J."/>
            <person name="Stanley E."/>
            <person name="Tracey A."/>
            <person name="Holroyd N."/>
            <person name="Lustigman S."/>
            <person name="Berriman M."/>
        </authorList>
    </citation>
    <scope>NUCLEOTIDE SEQUENCE</scope>
</reference>
<name>A0A8R1XZ45_ONCVO</name>
<dbReference type="EnsemblMetazoa" id="OVOC736.1">
    <property type="protein sequence ID" value="OVOC736.1"/>
    <property type="gene ID" value="WBGene00237545"/>
</dbReference>
<keyword evidence="2" id="KW-1185">Reference proteome</keyword>
<proteinExistence type="predicted"/>
<reference evidence="1" key="2">
    <citation type="submission" date="2022-06" db="UniProtKB">
        <authorList>
            <consortium name="EnsemblMetazoa"/>
        </authorList>
    </citation>
    <scope>IDENTIFICATION</scope>
</reference>
<accession>A0A8R1XZ45</accession>
<dbReference type="AlphaFoldDB" id="A0A8R1XZ45"/>